<dbReference type="Proteomes" id="UP000798662">
    <property type="component" value="Chromosome 2"/>
</dbReference>
<organism evidence="1 2">
    <name type="scientific">Pyropia yezoensis</name>
    <name type="common">Susabi-nori</name>
    <name type="synonym">Porphyra yezoensis</name>
    <dbReference type="NCBI Taxonomy" id="2788"/>
    <lineage>
        <taxon>Eukaryota</taxon>
        <taxon>Rhodophyta</taxon>
        <taxon>Bangiophyceae</taxon>
        <taxon>Bangiales</taxon>
        <taxon>Bangiaceae</taxon>
        <taxon>Pyropia</taxon>
    </lineage>
</organism>
<evidence type="ECO:0000313" key="1">
    <source>
        <dbReference type="EMBL" id="KAK1863532.1"/>
    </source>
</evidence>
<evidence type="ECO:0000313" key="2">
    <source>
        <dbReference type="Proteomes" id="UP000798662"/>
    </source>
</evidence>
<sequence length="460" mass="45987">MYKAHRRGGRSSRSSSVTRYTKLTHPSLGVLYAGDSVRLLPPPASPPGMEMLARIEYFTRTGGVSQFLGFWYYRPADVEAAGGGSSIPRGTHPRELFLSDHSDSNPTSSILERVDVWSAADYEALLGGANGPALPVEVIRAGYVCRLLYGATDHSFRLLGVAKSNALEVSARRHGHAPGMAGQLDGEAPRGRDPPAAVAPSADSQADEDEGRDGEADAAIQSDDGGSDADTGGAAGDQGAPIAGCSSPPPPAVPISGAAASPRASVGTPAAAQQAEPAAAPPTPPSAIPPWPSQPPAAAGGGGLPPGGATSEVVPPRGAAAAAVAAGAAAATAATPRAPGDSDKDGRTVVAPPSDAASAGVVAGASPSPTSAGAAAAAAPPPLPAPAPEDFAAVLATLDPPMANLSAPERDSLLVAHGFVSTALTTWLEPLGDTPVSDVELRRLFDEALRLYNARVAPSS</sequence>
<comment type="caution">
    <text evidence="1">The sequence shown here is derived from an EMBL/GenBank/DDBJ whole genome shotgun (WGS) entry which is preliminary data.</text>
</comment>
<accession>A0ACC3C157</accession>
<protein>
    <submittedName>
        <fullName evidence="1">Uncharacterized protein</fullName>
    </submittedName>
</protein>
<dbReference type="EMBL" id="CM020619">
    <property type="protein sequence ID" value="KAK1863532.1"/>
    <property type="molecule type" value="Genomic_DNA"/>
</dbReference>
<gene>
    <name evidence="1" type="ORF">I4F81_006087</name>
</gene>
<reference evidence="1" key="1">
    <citation type="submission" date="2019-11" db="EMBL/GenBank/DDBJ databases">
        <title>Nori genome reveals adaptations in red seaweeds to the harsh intertidal environment.</title>
        <authorList>
            <person name="Wang D."/>
            <person name="Mao Y."/>
        </authorList>
    </citation>
    <scope>NUCLEOTIDE SEQUENCE</scope>
    <source>
        <tissue evidence="1">Gametophyte</tissue>
    </source>
</reference>
<name>A0ACC3C157_PYRYE</name>
<proteinExistence type="predicted"/>
<keyword evidence="2" id="KW-1185">Reference proteome</keyword>